<dbReference type="EMBL" id="JBHRVV010000001">
    <property type="protein sequence ID" value="MFC3457273.1"/>
    <property type="molecule type" value="Genomic_DNA"/>
</dbReference>
<accession>A0ABV7PGG2</accession>
<comment type="caution">
    <text evidence="1">The sequence shown here is derived from an EMBL/GenBank/DDBJ whole genome shotgun (WGS) entry which is preliminary data.</text>
</comment>
<evidence type="ECO:0000313" key="2">
    <source>
        <dbReference type="Proteomes" id="UP001595665"/>
    </source>
</evidence>
<reference evidence="2" key="1">
    <citation type="journal article" date="2019" name="Int. J. Syst. Evol. Microbiol.">
        <title>The Global Catalogue of Microorganisms (GCM) 10K type strain sequencing project: providing services to taxonomists for standard genome sequencing and annotation.</title>
        <authorList>
            <consortium name="The Broad Institute Genomics Platform"/>
            <consortium name="The Broad Institute Genome Sequencing Center for Infectious Disease"/>
            <person name="Wu L."/>
            <person name="Ma J."/>
        </authorList>
    </citation>
    <scope>NUCLEOTIDE SEQUENCE [LARGE SCALE GENOMIC DNA]</scope>
    <source>
        <strain evidence="2">CCM 7480</strain>
    </source>
</reference>
<gene>
    <name evidence="1" type="ORF">ACFOPH_03270</name>
</gene>
<name>A0ABV7PGG2_9BURK</name>
<dbReference type="Proteomes" id="UP001595665">
    <property type="component" value="Unassembled WGS sequence"/>
</dbReference>
<evidence type="ECO:0008006" key="3">
    <source>
        <dbReference type="Google" id="ProtNLM"/>
    </source>
</evidence>
<dbReference type="RefSeq" id="WP_312552420.1">
    <property type="nucleotide sequence ID" value="NZ_JBHRVV010000001.1"/>
</dbReference>
<proteinExistence type="predicted"/>
<keyword evidence="2" id="KW-1185">Reference proteome</keyword>
<organism evidence="1 2">
    <name type="scientific">Massilia haematophila</name>
    <dbReference type="NCBI Taxonomy" id="457923"/>
    <lineage>
        <taxon>Bacteria</taxon>
        <taxon>Pseudomonadati</taxon>
        <taxon>Pseudomonadota</taxon>
        <taxon>Betaproteobacteria</taxon>
        <taxon>Burkholderiales</taxon>
        <taxon>Oxalobacteraceae</taxon>
        <taxon>Telluria group</taxon>
        <taxon>Massilia</taxon>
    </lineage>
</organism>
<sequence>MRALILFLLLAGCAAEPQKIPVPVTVGCVGEVPARPVQTFGAGAYPGNKAAAQAALIDSAAWEGYALKLEVVIAGCTR</sequence>
<evidence type="ECO:0000313" key="1">
    <source>
        <dbReference type="EMBL" id="MFC3457273.1"/>
    </source>
</evidence>
<protein>
    <recommendedName>
        <fullName evidence="3">Lipoprotein</fullName>
    </recommendedName>
</protein>